<accession>A0ABR1FXS2</accession>
<feature type="signal peptide" evidence="2">
    <location>
        <begin position="1"/>
        <end position="30"/>
    </location>
</feature>
<dbReference type="Proteomes" id="UP001363151">
    <property type="component" value="Unassembled WGS sequence"/>
</dbReference>
<comment type="caution">
    <text evidence="3">The sequence shown here is derived from an EMBL/GenBank/DDBJ whole genome shotgun (WGS) entry which is preliminary data.</text>
</comment>
<sequence>MVPMPASRAGTMAPRFLAVVVLCARFPASAYDQRDAKLQEIVYAHYEIQAEAKGQGSPKETTNATAPAHSAKGAHSVEGGAFEQGAWMWGANAWVVVERQALLAGLEAADLERHGLGEGVVEAFADVSEKAWKALETLTAKHASFERVYKFITRATVSRPAADRVADWKGSSQHRDGGWHEYHRDSITASGKSTTGDYDPTTTALTPEDYAAVVALSSGRE</sequence>
<feature type="region of interest" description="Disordered" evidence="1">
    <location>
        <begin position="53"/>
        <end position="75"/>
    </location>
</feature>
<keyword evidence="2" id="KW-0732">Signal</keyword>
<reference evidence="3 4" key="1">
    <citation type="submission" date="2024-03" db="EMBL/GenBank/DDBJ databases">
        <title>Aureococcus anophagefferens CCMP1851 and Kratosvirus quantuckense: Draft genome of a second virus-susceptible host strain in the model system.</title>
        <authorList>
            <person name="Chase E."/>
            <person name="Truchon A.R."/>
            <person name="Schepens W."/>
            <person name="Wilhelm S.W."/>
        </authorList>
    </citation>
    <scope>NUCLEOTIDE SEQUENCE [LARGE SCALE GENOMIC DNA]</scope>
    <source>
        <strain evidence="3 4">CCMP1851</strain>
    </source>
</reference>
<evidence type="ECO:0000256" key="1">
    <source>
        <dbReference type="SAM" id="MobiDB-lite"/>
    </source>
</evidence>
<protein>
    <submittedName>
        <fullName evidence="3">Uncharacterized protein</fullName>
    </submittedName>
</protein>
<feature type="compositionally biased region" description="Basic and acidic residues" evidence="1">
    <location>
        <begin position="169"/>
        <end position="186"/>
    </location>
</feature>
<dbReference type="EMBL" id="JBBJCI010000207">
    <property type="protein sequence ID" value="KAK7241012.1"/>
    <property type="molecule type" value="Genomic_DNA"/>
</dbReference>
<organism evidence="3 4">
    <name type="scientific">Aureococcus anophagefferens</name>
    <name type="common">Harmful bloom alga</name>
    <dbReference type="NCBI Taxonomy" id="44056"/>
    <lineage>
        <taxon>Eukaryota</taxon>
        <taxon>Sar</taxon>
        <taxon>Stramenopiles</taxon>
        <taxon>Ochrophyta</taxon>
        <taxon>Pelagophyceae</taxon>
        <taxon>Pelagomonadales</taxon>
        <taxon>Pelagomonadaceae</taxon>
        <taxon>Aureococcus</taxon>
    </lineage>
</organism>
<feature type="compositionally biased region" description="Polar residues" evidence="1">
    <location>
        <begin position="187"/>
        <end position="203"/>
    </location>
</feature>
<gene>
    <name evidence="3" type="ORF">SO694_00054151</name>
</gene>
<name>A0ABR1FXS2_AURAN</name>
<proteinExistence type="predicted"/>
<evidence type="ECO:0000313" key="3">
    <source>
        <dbReference type="EMBL" id="KAK7241012.1"/>
    </source>
</evidence>
<feature type="region of interest" description="Disordered" evidence="1">
    <location>
        <begin position="169"/>
        <end position="203"/>
    </location>
</feature>
<evidence type="ECO:0000313" key="4">
    <source>
        <dbReference type="Proteomes" id="UP001363151"/>
    </source>
</evidence>
<keyword evidence="4" id="KW-1185">Reference proteome</keyword>
<evidence type="ECO:0000256" key="2">
    <source>
        <dbReference type="SAM" id="SignalP"/>
    </source>
</evidence>
<feature type="chain" id="PRO_5046262184" evidence="2">
    <location>
        <begin position="31"/>
        <end position="221"/>
    </location>
</feature>